<dbReference type="SMART" id="SM00228">
    <property type="entry name" value="PDZ"/>
    <property type="match status" value="1"/>
</dbReference>
<dbReference type="RefSeq" id="WP_029334583.1">
    <property type="nucleotide sequence ID" value="NZ_UGGP01000001.1"/>
</dbReference>
<dbReference type="InterPro" id="IPR001478">
    <property type="entry name" value="PDZ"/>
</dbReference>
<dbReference type="Proteomes" id="UP000254060">
    <property type="component" value="Unassembled WGS sequence"/>
</dbReference>
<dbReference type="FunFam" id="2.30.42.10:FF:000063">
    <property type="entry name" value="Peptidase, S41 family"/>
    <property type="match status" value="1"/>
</dbReference>
<dbReference type="Gene3D" id="3.30.750.44">
    <property type="match status" value="1"/>
</dbReference>
<dbReference type="GO" id="GO:0004252">
    <property type="term" value="F:serine-type endopeptidase activity"/>
    <property type="evidence" value="ECO:0007669"/>
    <property type="project" value="UniProtKB-EC"/>
</dbReference>
<evidence type="ECO:0000259" key="7">
    <source>
        <dbReference type="PROSITE" id="PS50106"/>
    </source>
</evidence>
<dbReference type="NCBIfam" id="TIGR00225">
    <property type="entry name" value="prc"/>
    <property type="match status" value="1"/>
</dbReference>
<dbReference type="EMBL" id="UGGP01000001">
    <property type="protein sequence ID" value="STO07538.1"/>
    <property type="molecule type" value="Genomic_DNA"/>
</dbReference>
<dbReference type="GO" id="GO:0006508">
    <property type="term" value="P:proteolysis"/>
    <property type="evidence" value="ECO:0007669"/>
    <property type="project" value="UniProtKB-KW"/>
</dbReference>
<dbReference type="PANTHER" id="PTHR32060:SF30">
    <property type="entry name" value="CARBOXY-TERMINAL PROCESSING PROTEASE CTPA"/>
    <property type="match status" value="1"/>
</dbReference>
<dbReference type="Gene3D" id="2.30.42.10">
    <property type="match status" value="1"/>
</dbReference>
<dbReference type="PANTHER" id="PTHR32060">
    <property type="entry name" value="TAIL-SPECIFIC PROTEASE"/>
    <property type="match status" value="1"/>
</dbReference>
<dbReference type="InterPro" id="IPR041489">
    <property type="entry name" value="PDZ_6"/>
</dbReference>
<keyword evidence="6" id="KW-0732">Signal</keyword>
<dbReference type="GO" id="GO:0030288">
    <property type="term" value="C:outer membrane-bounded periplasmic space"/>
    <property type="evidence" value="ECO:0007669"/>
    <property type="project" value="TreeGrafter"/>
</dbReference>
<sequence length="470" mass="49982">MKNSTAGLLAGATFVAGAGAGLATMAFTDTAALPTAIQPRSEGWDKVEQVRKLIEAHSLKDISDEALLIGALDGMTAALDDPYSDFLDAEETSQFTDSIESSFEGIGATLEKKGEDILIVAPIKGAPAEAAGLRPGDVITAVDGESIEGMAVEEAVRLIRGEKGTVVTLTIRRGGQEADYEITRDTIPIETVTSEVKEEGGKKIGYLQVTQFSEPTDEEFLVQLEELESQDIDSLIIDVRGNPGGLLPSVITMVEGFVLTDKPVVQIENAKGERESQSGRAREAKPYGLFVLTDEGSASASEILAGALKEGADATVIGNKTFGKGVVQTAFDLEDGSNLKLTTSKWLTPDGNWINEKGIEPDIEINQPDYFSVNRILAETDTLEVGDYGDSVSNLHTVLEGLGYEPGGQPGYYGDTMARAVSAFQEDNNLTANGVVDEDTASALESRLLEVIQDEANDAQLNRALEEAAK</sequence>
<dbReference type="CDD" id="cd07560">
    <property type="entry name" value="Peptidase_S41_CPP"/>
    <property type="match status" value="1"/>
</dbReference>
<dbReference type="InterPro" id="IPR036034">
    <property type="entry name" value="PDZ_sf"/>
</dbReference>
<reference evidence="8 9" key="1">
    <citation type="submission" date="2018-06" db="EMBL/GenBank/DDBJ databases">
        <authorList>
            <consortium name="Pathogen Informatics"/>
            <person name="Doyle S."/>
        </authorList>
    </citation>
    <scope>NUCLEOTIDE SEQUENCE [LARGE SCALE GENOMIC DNA]</scope>
    <source>
        <strain evidence="8 9">NCTC13163</strain>
    </source>
</reference>
<dbReference type="InterPro" id="IPR055210">
    <property type="entry name" value="CtpA/B_N"/>
</dbReference>
<evidence type="ECO:0000256" key="4">
    <source>
        <dbReference type="ARBA" id="ARBA00022825"/>
    </source>
</evidence>
<dbReference type="AlphaFoldDB" id="A0A377FS45"/>
<keyword evidence="3 5" id="KW-0378">Hydrolase</keyword>
<evidence type="ECO:0000313" key="9">
    <source>
        <dbReference type="Proteomes" id="UP000254060"/>
    </source>
</evidence>
<dbReference type="Pfam" id="PF17820">
    <property type="entry name" value="PDZ_6"/>
    <property type="match status" value="1"/>
</dbReference>
<dbReference type="Gene3D" id="3.90.226.10">
    <property type="entry name" value="2-enoyl-CoA Hydratase, Chain A, domain 1"/>
    <property type="match status" value="1"/>
</dbReference>
<dbReference type="Pfam" id="PF22694">
    <property type="entry name" value="CtpB_N-like"/>
    <property type="match status" value="1"/>
</dbReference>
<proteinExistence type="inferred from homology"/>
<evidence type="ECO:0000313" key="8">
    <source>
        <dbReference type="EMBL" id="STO07538.1"/>
    </source>
</evidence>
<dbReference type="InterPro" id="IPR002477">
    <property type="entry name" value="Peptidoglycan-bd-like"/>
</dbReference>
<dbReference type="InterPro" id="IPR036365">
    <property type="entry name" value="PGBD-like_sf"/>
</dbReference>
<evidence type="ECO:0000256" key="5">
    <source>
        <dbReference type="RuleBase" id="RU004404"/>
    </source>
</evidence>
<dbReference type="Pfam" id="PF01471">
    <property type="entry name" value="PG_binding_1"/>
    <property type="match status" value="1"/>
</dbReference>
<feature type="signal peptide" evidence="6">
    <location>
        <begin position="1"/>
        <end position="18"/>
    </location>
</feature>
<evidence type="ECO:0000256" key="2">
    <source>
        <dbReference type="ARBA" id="ARBA00022670"/>
    </source>
</evidence>
<comment type="similarity">
    <text evidence="1 5">Belongs to the peptidase S41A family.</text>
</comment>
<dbReference type="SUPFAM" id="SSF47090">
    <property type="entry name" value="PGBD-like"/>
    <property type="match status" value="1"/>
</dbReference>
<dbReference type="SUPFAM" id="SSF52096">
    <property type="entry name" value="ClpP/crotonase"/>
    <property type="match status" value="1"/>
</dbReference>
<dbReference type="SMART" id="SM00245">
    <property type="entry name" value="TSPc"/>
    <property type="match status" value="1"/>
</dbReference>
<dbReference type="InterPro" id="IPR029045">
    <property type="entry name" value="ClpP/crotonase-like_dom_sf"/>
</dbReference>
<dbReference type="GO" id="GO:0007165">
    <property type="term" value="P:signal transduction"/>
    <property type="evidence" value="ECO:0007669"/>
    <property type="project" value="TreeGrafter"/>
</dbReference>
<gene>
    <name evidence="8" type="primary">ctpB</name>
    <name evidence="8" type="ORF">NCTC13163_00886</name>
</gene>
<evidence type="ECO:0000256" key="6">
    <source>
        <dbReference type="SAM" id="SignalP"/>
    </source>
</evidence>
<name>A0A377FS45_9BACL</name>
<dbReference type="InterPro" id="IPR036366">
    <property type="entry name" value="PGBDSf"/>
</dbReference>
<dbReference type="PROSITE" id="PS50106">
    <property type="entry name" value="PDZ"/>
    <property type="match status" value="1"/>
</dbReference>
<dbReference type="InterPro" id="IPR004447">
    <property type="entry name" value="Peptidase_S41A"/>
</dbReference>
<dbReference type="SUPFAM" id="SSF50156">
    <property type="entry name" value="PDZ domain-like"/>
    <property type="match status" value="1"/>
</dbReference>
<dbReference type="EC" id="3.4.21.102" evidence="8"/>
<protein>
    <submittedName>
        <fullName evidence="8">Carboxy-terminal processing protease CtpB</fullName>
        <ecNumber evidence="8">3.4.21.102</ecNumber>
    </submittedName>
</protein>
<feature type="chain" id="PRO_5038896242" evidence="6">
    <location>
        <begin position="19"/>
        <end position="470"/>
    </location>
</feature>
<accession>A0A377FS45</accession>
<dbReference type="Gene3D" id="1.10.101.10">
    <property type="entry name" value="PGBD-like superfamily/PGBD"/>
    <property type="match status" value="1"/>
</dbReference>
<keyword evidence="4 5" id="KW-0720">Serine protease</keyword>
<dbReference type="Pfam" id="PF03572">
    <property type="entry name" value="Peptidase_S41"/>
    <property type="match status" value="1"/>
</dbReference>
<dbReference type="OrthoDB" id="9812068at2"/>
<keyword evidence="2 5" id="KW-0645">Protease</keyword>
<evidence type="ECO:0000256" key="3">
    <source>
        <dbReference type="ARBA" id="ARBA00022801"/>
    </source>
</evidence>
<feature type="domain" description="PDZ" evidence="7">
    <location>
        <begin position="96"/>
        <end position="174"/>
    </location>
</feature>
<evidence type="ECO:0000256" key="1">
    <source>
        <dbReference type="ARBA" id="ARBA00009179"/>
    </source>
</evidence>
<dbReference type="STRING" id="1397694.GCA_000702585_01400"/>
<dbReference type="InterPro" id="IPR005151">
    <property type="entry name" value="Tail-specific_protease"/>
</dbReference>
<dbReference type="CDD" id="cd06782">
    <property type="entry name" value="cpPDZ_CPP-like"/>
    <property type="match status" value="1"/>
</dbReference>
<organism evidence="8 9">
    <name type="scientific">Exiguobacterium aurantiacum</name>
    <dbReference type="NCBI Taxonomy" id="33987"/>
    <lineage>
        <taxon>Bacteria</taxon>
        <taxon>Bacillati</taxon>
        <taxon>Bacillota</taxon>
        <taxon>Bacilli</taxon>
        <taxon>Bacillales</taxon>
        <taxon>Bacillales Family XII. Incertae Sedis</taxon>
        <taxon>Exiguobacterium</taxon>
    </lineage>
</organism>